<evidence type="ECO:0000313" key="1">
    <source>
        <dbReference type="EMBL" id="MEE4598263.1"/>
    </source>
</evidence>
<dbReference type="EMBL" id="JAZBJO010000045">
    <property type="protein sequence ID" value="MEE4598263.1"/>
    <property type="molecule type" value="Genomic_DNA"/>
</dbReference>
<evidence type="ECO:0000313" key="2">
    <source>
        <dbReference type="Proteomes" id="UP001354709"/>
    </source>
</evidence>
<proteinExistence type="predicted"/>
<comment type="caution">
    <text evidence="1">The sequence shown here is derived from an EMBL/GenBank/DDBJ whole genome shotgun (WGS) entry which is preliminary data.</text>
</comment>
<evidence type="ECO:0008006" key="3">
    <source>
        <dbReference type="Google" id="ProtNLM"/>
    </source>
</evidence>
<organism evidence="1 2">
    <name type="scientific">Streptomyces asiaticus subsp. ignotus</name>
    <dbReference type="NCBI Taxonomy" id="3098222"/>
    <lineage>
        <taxon>Bacteria</taxon>
        <taxon>Bacillati</taxon>
        <taxon>Actinomycetota</taxon>
        <taxon>Actinomycetes</taxon>
        <taxon>Kitasatosporales</taxon>
        <taxon>Streptomycetaceae</taxon>
        <taxon>Streptomyces</taxon>
        <taxon>Streptomyces violaceusniger group</taxon>
    </lineage>
</organism>
<accession>A0ABU7QA34</accession>
<dbReference type="RefSeq" id="WP_330815499.1">
    <property type="nucleotide sequence ID" value="NZ_JAZBJO010000045.1"/>
</dbReference>
<keyword evidence="2" id="KW-1185">Reference proteome</keyword>
<protein>
    <recommendedName>
        <fullName evidence="3">Type II secretion system protein</fullName>
    </recommendedName>
</protein>
<gene>
    <name evidence="1" type="ORF">V2J94_41580</name>
</gene>
<reference evidence="1 2" key="1">
    <citation type="submission" date="2023-11" db="EMBL/GenBank/DDBJ databases">
        <title>30 novel species of actinomycetes from the DSMZ collection.</title>
        <authorList>
            <person name="Nouioui I."/>
        </authorList>
    </citation>
    <scope>NUCLEOTIDE SEQUENCE [LARGE SCALE GENOMIC DNA]</scope>
    <source>
        <strain evidence="1 2">DSM 41524</strain>
    </source>
</reference>
<name>A0ABU7QA34_9ACTN</name>
<dbReference type="Proteomes" id="UP001354709">
    <property type="component" value="Unassembled WGS sequence"/>
</dbReference>
<sequence length="53" mass="6047">MLEIAVSLLLTALIVLAAGAPLGVWSRPRRRGRHRADRQLLALIRHHDRRTSR</sequence>